<accession>F0X5K3</accession>
<name>F0X5K3_CRYPV</name>
<proteinExistence type="evidence at transcript level"/>
<evidence type="ECO:0000256" key="1">
    <source>
        <dbReference type="SAM" id="Phobius"/>
    </source>
</evidence>
<keyword evidence="1" id="KW-1133">Transmembrane helix</keyword>
<keyword evidence="1" id="KW-0472">Membrane</keyword>
<dbReference type="AlphaFoldDB" id="F0X5K3"/>
<evidence type="ECO:0000313" key="2">
    <source>
        <dbReference type="EMBL" id="BAJ77874.1"/>
    </source>
</evidence>
<feature type="transmembrane region" description="Helical" evidence="1">
    <location>
        <begin position="38"/>
        <end position="60"/>
    </location>
</feature>
<dbReference type="EMBL" id="FX115771">
    <property type="protein sequence ID" value="BAJ77874.1"/>
    <property type="molecule type" value="mRNA"/>
</dbReference>
<keyword evidence="1" id="KW-0812">Transmembrane</keyword>
<protein>
    <submittedName>
        <fullName evidence="2">Uncharacterized protein</fullName>
    </submittedName>
</protein>
<organism evidence="2">
    <name type="scientific">Cryptosporidium parvum</name>
    <dbReference type="NCBI Taxonomy" id="5807"/>
    <lineage>
        <taxon>Eukaryota</taxon>
        <taxon>Sar</taxon>
        <taxon>Alveolata</taxon>
        <taxon>Apicomplexa</taxon>
        <taxon>Conoidasida</taxon>
        <taxon>Coccidia</taxon>
        <taxon>Eucoccidiorida</taxon>
        <taxon>Eimeriorina</taxon>
        <taxon>Cryptosporidiidae</taxon>
        <taxon>Cryptosporidium</taxon>
    </lineage>
</organism>
<reference evidence="2" key="1">
    <citation type="submission" date="2011-02" db="EMBL/GenBank/DDBJ databases">
        <title>Construction and analysis of full-length cDNA library of Cryptosporidium parvum.</title>
        <authorList>
            <person name="Yamagishi J."/>
            <person name="Wakaguri H."/>
            <person name="Sugano S."/>
            <person name="Kawano S."/>
            <person name="Fujisaki K."/>
            <person name="Sugimoto C."/>
            <person name="Watanabe J."/>
            <person name="Suzuki Y."/>
            <person name="Kimata I."/>
            <person name="Xuan X."/>
        </authorList>
    </citation>
    <scope>NUCLEOTIDE SEQUENCE</scope>
    <source>
        <strain evidence="2">HNJ-1</strain>
    </source>
</reference>
<sequence length="106" mass="11908">MFNGVLAMLFGGGLMKFSRVNLSKWSLFIAHKQTPPVIFVIVLIIYNSGMKSIALIMILLEEKPSTHSLNKKELSTLLMLPRKKIISFVPYGGIETSRYLAFSSPF</sequence>